<reference evidence="3" key="1">
    <citation type="journal article" date="2019" name="Int. J. Syst. Evol. Microbiol.">
        <title>The Global Catalogue of Microorganisms (GCM) 10K type strain sequencing project: providing services to taxonomists for standard genome sequencing and annotation.</title>
        <authorList>
            <consortium name="The Broad Institute Genomics Platform"/>
            <consortium name="The Broad Institute Genome Sequencing Center for Infectious Disease"/>
            <person name="Wu L."/>
            <person name="Ma J."/>
        </authorList>
    </citation>
    <scope>NUCLEOTIDE SEQUENCE [LARGE SCALE GENOMIC DNA]</scope>
    <source>
        <strain evidence="3">CGMCC 1.6960</strain>
    </source>
</reference>
<protein>
    <recommendedName>
        <fullName evidence="4">ABC transporter ATP-binding protein</fullName>
    </recommendedName>
</protein>
<evidence type="ECO:0000256" key="1">
    <source>
        <dbReference type="SAM" id="MobiDB-lite"/>
    </source>
</evidence>
<dbReference type="EMBL" id="BMLM01000002">
    <property type="protein sequence ID" value="GGN88995.1"/>
    <property type="molecule type" value="Genomic_DNA"/>
</dbReference>
<comment type="caution">
    <text evidence="2">The sequence shown here is derived from an EMBL/GenBank/DDBJ whole genome shotgun (WGS) entry which is preliminary data.</text>
</comment>
<proteinExistence type="predicted"/>
<dbReference type="RefSeq" id="WP_188718645.1">
    <property type="nucleotide sequence ID" value="NZ_BAABBD010000003.1"/>
</dbReference>
<gene>
    <name evidence="2" type="ORF">GCM10010968_25170</name>
</gene>
<accession>A0ABQ2KPT4</accession>
<keyword evidence="3" id="KW-1185">Reference proteome</keyword>
<feature type="region of interest" description="Disordered" evidence="1">
    <location>
        <begin position="203"/>
        <end position="222"/>
    </location>
</feature>
<evidence type="ECO:0000313" key="3">
    <source>
        <dbReference type="Proteomes" id="UP000626982"/>
    </source>
</evidence>
<evidence type="ECO:0008006" key="4">
    <source>
        <dbReference type="Google" id="ProtNLM"/>
    </source>
</evidence>
<evidence type="ECO:0000313" key="2">
    <source>
        <dbReference type="EMBL" id="GGN88995.1"/>
    </source>
</evidence>
<sequence length="222" mass="23626">MRIELVEAAKGRGDDRGAALPPTSLAFESGEAVRVVVETEQRPTVVGLLASGRMRPDAGALLLDGEHGRRREVRHRTALVDAPRVSDPEPDVSLGGAIAEELLYAGVPGDPRSVRRWAAQLGVEHLRALPIADVEPAARIRVLAELAVLRDRVEAVVLVSPDRHGGDPRAWWAEARRLADRGFAVLVVCGEAADAVLRDDEAHEAAEAAAPAAPTHDEEAAA</sequence>
<dbReference type="Proteomes" id="UP000626982">
    <property type="component" value="Unassembled WGS sequence"/>
</dbReference>
<name>A0ABQ2KPT4_9MICO</name>
<organism evidence="2 3">
    <name type="scientific">Agrococcus terreus</name>
    <dbReference type="NCBI Taxonomy" id="574649"/>
    <lineage>
        <taxon>Bacteria</taxon>
        <taxon>Bacillati</taxon>
        <taxon>Actinomycetota</taxon>
        <taxon>Actinomycetes</taxon>
        <taxon>Micrococcales</taxon>
        <taxon>Microbacteriaceae</taxon>
        <taxon>Agrococcus</taxon>
    </lineage>
</organism>